<evidence type="ECO:0000256" key="2">
    <source>
        <dbReference type="SAM" id="Coils"/>
    </source>
</evidence>
<gene>
    <name evidence="5" type="ORF">C1SCF055_LOCUS20304</name>
</gene>
<evidence type="ECO:0000313" key="6">
    <source>
        <dbReference type="EMBL" id="CAL1146945.1"/>
    </source>
</evidence>
<feature type="region of interest" description="Disordered" evidence="3">
    <location>
        <begin position="1117"/>
        <end position="1145"/>
    </location>
</feature>
<reference evidence="5" key="1">
    <citation type="submission" date="2022-10" db="EMBL/GenBank/DDBJ databases">
        <authorList>
            <person name="Chen Y."/>
            <person name="Dougan E. K."/>
            <person name="Chan C."/>
            <person name="Rhodes N."/>
            <person name="Thang M."/>
        </authorList>
    </citation>
    <scope>NUCLEOTIDE SEQUENCE</scope>
</reference>
<dbReference type="InterPro" id="IPR013083">
    <property type="entry name" value="Znf_RING/FYVE/PHD"/>
</dbReference>
<evidence type="ECO:0000313" key="5">
    <source>
        <dbReference type="EMBL" id="CAI3993570.1"/>
    </source>
</evidence>
<dbReference type="SMART" id="SM00184">
    <property type="entry name" value="RING"/>
    <property type="match status" value="4"/>
</dbReference>
<feature type="domain" description="RING-type" evidence="4">
    <location>
        <begin position="399"/>
        <end position="435"/>
    </location>
</feature>
<dbReference type="PANTHER" id="PTHR14879">
    <property type="entry name" value="CASPASE REGULATOR, RING FINGER DOMAIN-CONTAINING"/>
    <property type="match status" value="1"/>
</dbReference>
<dbReference type="EMBL" id="CAMXCT010001847">
    <property type="protein sequence ID" value="CAI3993570.1"/>
    <property type="molecule type" value="Genomic_DNA"/>
</dbReference>
<sequence>MSFPQQLARKTVTLQQAYDAETQRLLQVWVTEIKEKFIQKCQAAADQRQFSCRMDVNRPDHLSSRDVREDLLQQHLQGILAELGFRHGAVSPFFWKQVPCRRGYAWVRCTRLTANWDADAPSAAPKLSDSELFLAHFRVDDATSTRPPPSSTSATCPICWQHGPAVVLMPCGHVLCRYCHFTKDFLIEFCALGLEELRKLSEGAGEEVDAGAEKLGGRVEFKARLEIHAIFCALIWPSQFDVEIGGSSPRVDLMQLCHRCKGLLRPFFLSLLHCMAFAQRLAKNLNTYAAETHRLIEKRFADVREHFMERCEAASKNGESCDWCDYSFDRLAERRDYDEDVVKRKLEEHLADLGFQTLSVRSANKIDYLQVTASWSADAGSSRKKKHSSRPSGGTSVTCPICHEHRPAVVLVPCGHVVCRDCHCGQQLRQCPMCRAAIKSTSRGLFMDCPLNFNLDALCFLVLPHSERAWQLARTGVLGPSQSFLSIRVDAQKRCSTLAAVSACERRRKGASATGIDAYREELRLRCALIAAFCMAFAQQLGRSLRAYAVETQRLMAKDVADVRNEFMWLCEAASKAGDVEIVSWLTCRVTASWTADTETCCEEKHRPLHGLNLVGCATHLAGFGGLLLVRGLQPTDDDKERTLVYVPLESPRHCGTSADLAMLARNLTSDQSQTFAGSLWLKHLVQLEVKPGEAGSPAIFAIAAQTVNLKQAYDVETQRLTQQWVAETREKFIRECQTASQQLQFSWSMFVDCPGHLTHVSLDLLRQQLQGVLVDLGFQDGSVSAFDIDYRLGRYRTCMTAKWAAEDATSTSPERSPKAASGTCVTCPICHEHGPAVALVPCGHVLCRDCHRSKQLRQCPMCRKVITSATQGLFMDCERLKQESRWTDRLMDRPQALGLYGRWLDATADDGLGWPGRKVSKFRRSPPLFGAEAGEASKEIGLDQWVTEEKETATSPISRCICLLQRRRGFGSPDWHDMDHFPPAGEKVRFSTRPCEHLSLSVMSFVQQLGRNVVRAQQRYDMERQQYEAETQRLLQLWVAEIKEKFMAECVEASHKRHLSCTMVVGHPDHLAARGAGGDLLNQLWGILAELGFQDGNRLGPDSSYCALLTGKWTAEDATSTRTTSPQQSPAARGGTCVTRGPGALRPRGVPRVPWLSEAAAVPHVPGGDRIDQSWAFHGLSILSPDSWLPEPSDGVWWRHLVRNKKHVVADVREEVDTGAIAVESPPDSVICISDGLLKAIDRLSPVAPVCTGATRRAMVPATSQRCPENVVQAQQRYEIERQQYEVETQRLLQIWAAEIKEKFMAECEAASHQRELRCTMLVDYPRNLGSRDYVDQSRLEQQLQGILAELGFQDGTVTPFDRIHMTYFTCAEMTAKWTVDNATSTTPGPIPTASGGTCVTCPICHEHRPAVVLVPCGHVVCRDCQRSNQLRQCPVCREVITSATQGLFMD</sequence>
<dbReference type="Gene3D" id="3.30.40.10">
    <property type="entry name" value="Zinc/RING finger domain, C3HC4 (zinc finger)"/>
    <property type="match status" value="4"/>
</dbReference>
<evidence type="ECO:0000256" key="3">
    <source>
        <dbReference type="SAM" id="MobiDB-lite"/>
    </source>
</evidence>
<proteinExistence type="predicted"/>
<comment type="caution">
    <text evidence="5">The sequence shown here is derived from an EMBL/GenBank/DDBJ whole genome shotgun (WGS) entry which is preliminary data.</text>
</comment>
<keyword evidence="2" id="KW-0175">Coiled coil</keyword>
<dbReference type="CDD" id="cd16449">
    <property type="entry name" value="RING-HC"/>
    <property type="match status" value="2"/>
</dbReference>
<dbReference type="EMBL" id="CAMXCT020001847">
    <property type="protein sequence ID" value="CAL1146945.1"/>
    <property type="molecule type" value="Genomic_DNA"/>
</dbReference>
<keyword evidence="8" id="KW-1185">Reference proteome</keyword>
<feature type="compositionally biased region" description="Low complexity" evidence="3">
    <location>
        <begin position="1121"/>
        <end position="1131"/>
    </location>
</feature>
<dbReference type="SUPFAM" id="SSF57850">
    <property type="entry name" value="RING/U-box"/>
    <property type="match status" value="4"/>
</dbReference>
<evidence type="ECO:0000313" key="7">
    <source>
        <dbReference type="EMBL" id="CAL4780882.1"/>
    </source>
</evidence>
<dbReference type="EMBL" id="CAMXCT030001847">
    <property type="protein sequence ID" value="CAL4780882.1"/>
    <property type="molecule type" value="Genomic_DNA"/>
</dbReference>
<dbReference type="PANTHER" id="PTHR14879:SF5">
    <property type="entry name" value="RING-TYPE DOMAIN-CONTAINING PROTEIN"/>
    <property type="match status" value="1"/>
</dbReference>
<keyword evidence="1" id="KW-0479">Metal-binding</keyword>
<protein>
    <submittedName>
        <fullName evidence="7">ERAD-associated E3 ubiquitin-protein ligase DOA10</fullName>
    </submittedName>
</protein>
<name>A0A9P1CL52_9DINO</name>
<dbReference type="InterPro" id="IPR051728">
    <property type="entry name" value="RING-FYVE_E3_ubiquitin-ligase"/>
</dbReference>
<accession>A0A9P1CL52</accession>
<reference evidence="6" key="2">
    <citation type="submission" date="2024-04" db="EMBL/GenBank/DDBJ databases">
        <authorList>
            <person name="Chen Y."/>
            <person name="Shah S."/>
            <person name="Dougan E. K."/>
            <person name="Thang M."/>
            <person name="Chan C."/>
        </authorList>
    </citation>
    <scope>NUCLEOTIDE SEQUENCE [LARGE SCALE GENOMIC DNA]</scope>
</reference>
<keyword evidence="1" id="KW-0863">Zinc-finger</keyword>
<dbReference type="Pfam" id="PF13920">
    <property type="entry name" value="zf-C3HC4_3"/>
    <property type="match status" value="2"/>
</dbReference>
<evidence type="ECO:0000313" key="8">
    <source>
        <dbReference type="Proteomes" id="UP001152797"/>
    </source>
</evidence>
<dbReference type="PROSITE" id="PS50089">
    <property type="entry name" value="ZF_RING_2"/>
    <property type="match status" value="3"/>
</dbReference>
<dbReference type="GO" id="GO:0008270">
    <property type="term" value="F:zinc ion binding"/>
    <property type="evidence" value="ECO:0007669"/>
    <property type="project" value="UniProtKB-KW"/>
</dbReference>
<evidence type="ECO:0000259" key="4">
    <source>
        <dbReference type="PROSITE" id="PS50089"/>
    </source>
</evidence>
<feature type="coiled-coil region" evidence="2">
    <location>
        <begin position="1007"/>
        <end position="1034"/>
    </location>
</feature>
<feature type="domain" description="RING-type" evidence="4">
    <location>
        <begin position="828"/>
        <end position="864"/>
    </location>
</feature>
<dbReference type="OrthoDB" id="4034597at2759"/>
<dbReference type="Proteomes" id="UP001152797">
    <property type="component" value="Unassembled WGS sequence"/>
</dbReference>
<feature type="domain" description="RING-type" evidence="4">
    <location>
        <begin position="1403"/>
        <end position="1439"/>
    </location>
</feature>
<keyword evidence="1" id="KW-0862">Zinc</keyword>
<organism evidence="5">
    <name type="scientific">Cladocopium goreaui</name>
    <dbReference type="NCBI Taxonomy" id="2562237"/>
    <lineage>
        <taxon>Eukaryota</taxon>
        <taxon>Sar</taxon>
        <taxon>Alveolata</taxon>
        <taxon>Dinophyceae</taxon>
        <taxon>Suessiales</taxon>
        <taxon>Symbiodiniaceae</taxon>
        <taxon>Cladocopium</taxon>
    </lineage>
</organism>
<evidence type="ECO:0000256" key="1">
    <source>
        <dbReference type="PROSITE-ProRule" id="PRU00175"/>
    </source>
</evidence>
<dbReference type="InterPro" id="IPR001841">
    <property type="entry name" value="Znf_RING"/>
</dbReference>
<dbReference type="Pfam" id="PF14447">
    <property type="entry name" value="Prok-RING_4"/>
    <property type="match status" value="1"/>
</dbReference>